<dbReference type="InterPro" id="IPR045002">
    <property type="entry name" value="Ech1-like"/>
</dbReference>
<dbReference type="GO" id="GO:0006635">
    <property type="term" value="P:fatty acid beta-oxidation"/>
    <property type="evidence" value="ECO:0007669"/>
    <property type="project" value="UniProtKB-UniPathway"/>
</dbReference>
<organism evidence="7">
    <name type="scientific">Cacopsylla melanoneura</name>
    <dbReference type="NCBI Taxonomy" id="428564"/>
    <lineage>
        <taxon>Eukaryota</taxon>
        <taxon>Metazoa</taxon>
        <taxon>Ecdysozoa</taxon>
        <taxon>Arthropoda</taxon>
        <taxon>Hexapoda</taxon>
        <taxon>Insecta</taxon>
        <taxon>Pterygota</taxon>
        <taxon>Neoptera</taxon>
        <taxon>Paraneoptera</taxon>
        <taxon>Hemiptera</taxon>
        <taxon>Sternorrhyncha</taxon>
        <taxon>Psylloidea</taxon>
        <taxon>Psyllidae</taxon>
        <taxon>Psyllinae</taxon>
        <taxon>Cacopsylla</taxon>
    </lineage>
</organism>
<comment type="pathway">
    <text evidence="1">Lipid metabolism; fatty acid beta-oxidation.</text>
</comment>
<accession>A0A8D8SGP3</accession>
<evidence type="ECO:0000256" key="1">
    <source>
        <dbReference type="ARBA" id="ARBA00005005"/>
    </source>
</evidence>
<sequence length="311" mass="33975">MNSLTSVLKSSLGSSITKQVTRTMASSFTPETYKTLLVKVPKPFVFHVELNRPDKLNAMNHTMWLEIRECFDSLAENDECRAVVLSAAGKLFTAGLDLSGMMTLGQEIAEQEDVARKSKVLRKLITTYQNSISSLEKIFFTCLLFQCPKPVIAAVHGACVGGGLNLISAADIRYATNDAWFTLKEVDIGLTADVGALQRLPRIIGSQSLVNEFAFTARKIESSEAKECGLVSKLYNDKESLVSGAIELAALIASKSPVAVQGTKRSIVFSRDHTVQEGLDQLVNRVLIFTFKAKIPSAILSRQSFSFSSLV</sequence>
<comment type="similarity">
    <text evidence="2 6">Belongs to the enoyl-CoA hydratase/isomerase family.</text>
</comment>
<dbReference type="EMBL" id="HBUF01218425">
    <property type="protein sequence ID" value="CAG6668266.1"/>
    <property type="molecule type" value="Transcribed_RNA"/>
</dbReference>
<name>A0A8D8SGP3_9HEMI</name>
<dbReference type="InterPro" id="IPR018376">
    <property type="entry name" value="Enoyl-CoA_hyd/isom_CS"/>
</dbReference>
<dbReference type="PROSITE" id="PS00166">
    <property type="entry name" value="ENOYL_COA_HYDRATASE"/>
    <property type="match status" value="1"/>
</dbReference>
<dbReference type="Gene3D" id="1.10.12.10">
    <property type="entry name" value="Lyase 2-enoyl-coa Hydratase, Chain A, domain 2"/>
    <property type="match status" value="1"/>
</dbReference>
<evidence type="ECO:0000256" key="4">
    <source>
        <dbReference type="ARBA" id="ARBA00023098"/>
    </source>
</evidence>
<dbReference type="InterPro" id="IPR029045">
    <property type="entry name" value="ClpP/crotonase-like_dom_sf"/>
</dbReference>
<evidence type="ECO:0000256" key="5">
    <source>
        <dbReference type="ARBA" id="ARBA00023235"/>
    </source>
</evidence>
<evidence type="ECO:0000256" key="2">
    <source>
        <dbReference type="ARBA" id="ARBA00005254"/>
    </source>
</evidence>
<dbReference type="CDD" id="cd06558">
    <property type="entry name" value="crotonase-like"/>
    <property type="match status" value="1"/>
</dbReference>
<evidence type="ECO:0000256" key="3">
    <source>
        <dbReference type="ARBA" id="ARBA00022832"/>
    </source>
</evidence>
<dbReference type="InterPro" id="IPR014748">
    <property type="entry name" value="Enoyl-CoA_hydra_C"/>
</dbReference>
<evidence type="ECO:0000313" key="7">
    <source>
        <dbReference type="EMBL" id="CAG6668266.1"/>
    </source>
</evidence>
<evidence type="ECO:0000256" key="6">
    <source>
        <dbReference type="RuleBase" id="RU003707"/>
    </source>
</evidence>
<dbReference type="PANTHER" id="PTHR43149">
    <property type="entry name" value="ENOYL-COA HYDRATASE"/>
    <property type="match status" value="1"/>
</dbReference>
<proteinExistence type="inferred from homology"/>
<dbReference type="GO" id="GO:0051750">
    <property type="term" value="F:delta(3,5)-delta(2,4)-dienoyl-CoA isomerase activity"/>
    <property type="evidence" value="ECO:0007669"/>
    <property type="project" value="TreeGrafter"/>
</dbReference>
<dbReference type="PANTHER" id="PTHR43149:SF1">
    <property type="entry name" value="DELTA(3,5)-DELTA(2,4)-DIENOYL-COA ISOMERASE, MITOCHONDRIAL"/>
    <property type="match status" value="1"/>
</dbReference>
<dbReference type="Gene3D" id="3.90.226.10">
    <property type="entry name" value="2-enoyl-CoA Hydratase, Chain A, domain 1"/>
    <property type="match status" value="1"/>
</dbReference>
<reference evidence="7" key="1">
    <citation type="submission" date="2021-05" db="EMBL/GenBank/DDBJ databases">
        <authorList>
            <person name="Alioto T."/>
            <person name="Alioto T."/>
            <person name="Gomez Garrido J."/>
        </authorList>
    </citation>
    <scope>NUCLEOTIDE SEQUENCE</scope>
</reference>
<keyword evidence="5 7" id="KW-0413">Isomerase</keyword>
<dbReference type="SUPFAM" id="SSF52096">
    <property type="entry name" value="ClpP/crotonase"/>
    <property type="match status" value="1"/>
</dbReference>
<protein>
    <submittedName>
        <fullName evidence="7">Delta(3,5)-Delta(2,4)-dienoyl-CoA isomerase, mitochondrial</fullName>
    </submittedName>
</protein>
<dbReference type="AlphaFoldDB" id="A0A8D8SGP3"/>
<dbReference type="FunFam" id="3.90.226.10:FF:000024">
    <property type="entry name" value="Delta3,5-delta2,4-dienoyl-CoA isomerase"/>
    <property type="match status" value="1"/>
</dbReference>
<keyword evidence="3" id="KW-0276">Fatty acid metabolism</keyword>
<dbReference type="Pfam" id="PF00378">
    <property type="entry name" value="ECH_1"/>
    <property type="match status" value="1"/>
</dbReference>
<dbReference type="UniPathway" id="UPA00659"/>
<keyword evidence="4" id="KW-0443">Lipid metabolism</keyword>
<dbReference type="InterPro" id="IPR001753">
    <property type="entry name" value="Enoyl-CoA_hydra/iso"/>
</dbReference>
<dbReference type="GO" id="GO:0005739">
    <property type="term" value="C:mitochondrion"/>
    <property type="evidence" value="ECO:0007669"/>
    <property type="project" value="TreeGrafter"/>
</dbReference>